<evidence type="ECO:0000313" key="3">
    <source>
        <dbReference type="Proteomes" id="UP001287356"/>
    </source>
</evidence>
<comment type="caution">
    <text evidence="2">The sequence shown here is derived from an EMBL/GenBank/DDBJ whole genome shotgun (WGS) entry which is preliminary data.</text>
</comment>
<keyword evidence="1" id="KW-0812">Transmembrane</keyword>
<evidence type="ECO:0000256" key="1">
    <source>
        <dbReference type="SAM" id="Phobius"/>
    </source>
</evidence>
<organism evidence="2 3">
    <name type="scientific">Lasiosphaeria ovina</name>
    <dbReference type="NCBI Taxonomy" id="92902"/>
    <lineage>
        <taxon>Eukaryota</taxon>
        <taxon>Fungi</taxon>
        <taxon>Dikarya</taxon>
        <taxon>Ascomycota</taxon>
        <taxon>Pezizomycotina</taxon>
        <taxon>Sordariomycetes</taxon>
        <taxon>Sordariomycetidae</taxon>
        <taxon>Sordariales</taxon>
        <taxon>Lasiosphaeriaceae</taxon>
        <taxon>Lasiosphaeria</taxon>
    </lineage>
</organism>
<feature type="transmembrane region" description="Helical" evidence="1">
    <location>
        <begin position="20"/>
        <end position="44"/>
    </location>
</feature>
<reference evidence="2" key="2">
    <citation type="submission" date="2023-06" db="EMBL/GenBank/DDBJ databases">
        <authorList>
            <consortium name="Lawrence Berkeley National Laboratory"/>
            <person name="Haridas S."/>
            <person name="Hensen N."/>
            <person name="Bonometti L."/>
            <person name="Westerberg I."/>
            <person name="Brannstrom I.O."/>
            <person name="Guillou S."/>
            <person name="Cros-Aarteil S."/>
            <person name="Calhoun S."/>
            <person name="Kuo A."/>
            <person name="Mondo S."/>
            <person name="Pangilinan J."/>
            <person name="Riley R."/>
            <person name="Labutti K."/>
            <person name="Andreopoulos B."/>
            <person name="Lipzen A."/>
            <person name="Chen C."/>
            <person name="Yanf M."/>
            <person name="Daum C."/>
            <person name="Ng V."/>
            <person name="Clum A."/>
            <person name="Steindorff A."/>
            <person name="Ohm R."/>
            <person name="Martin F."/>
            <person name="Silar P."/>
            <person name="Natvig D."/>
            <person name="Lalanne C."/>
            <person name="Gautier V."/>
            <person name="Ament-Velasquez S.L."/>
            <person name="Kruys A."/>
            <person name="Hutchinson M.I."/>
            <person name="Powell A.J."/>
            <person name="Barry K."/>
            <person name="Miller A.N."/>
            <person name="Grigoriev I.V."/>
            <person name="Debuchy R."/>
            <person name="Gladieux P."/>
            <person name="Thoren M.H."/>
            <person name="Johannesson H."/>
        </authorList>
    </citation>
    <scope>NUCLEOTIDE SEQUENCE</scope>
    <source>
        <strain evidence="2">CBS 958.72</strain>
    </source>
</reference>
<feature type="transmembrane region" description="Helical" evidence="1">
    <location>
        <begin position="114"/>
        <end position="136"/>
    </location>
</feature>
<dbReference type="AlphaFoldDB" id="A0AAE0K8A6"/>
<accession>A0AAE0K8A6</accession>
<keyword evidence="1" id="KW-0472">Membrane</keyword>
<keyword evidence="1" id="KW-1133">Transmembrane helix</keyword>
<evidence type="ECO:0000313" key="2">
    <source>
        <dbReference type="EMBL" id="KAK3371266.1"/>
    </source>
</evidence>
<dbReference type="Proteomes" id="UP001287356">
    <property type="component" value="Unassembled WGS sequence"/>
</dbReference>
<gene>
    <name evidence="2" type="ORF">B0T24DRAFT_312883</name>
</gene>
<keyword evidence="3" id="KW-1185">Reference proteome</keyword>
<dbReference type="EMBL" id="JAULSN010000005">
    <property type="protein sequence ID" value="KAK3371266.1"/>
    <property type="molecule type" value="Genomic_DNA"/>
</dbReference>
<reference evidence="2" key="1">
    <citation type="journal article" date="2023" name="Mol. Phylogenet. Evol.">
        <title>Genome-scale phylogeny and comparative genomics of the fungal order Sordariales.</title>
        <authorList>
            <person name="Hensen N."/>
            <person name="Bonometti L."/>
            <person name="Westerberg I."/>
            <person name="Brannstrom I.O."/>
            <person name="Guillou S."/>
            <person name="Cros-Aarteil S."/>
            <person name="Calhoun S."/>
            <person name="Haridas S."/>
            <person name="Kuo A."/>
            <person name="Mondo S."/>
            <person name="Pangilinan J."/>
            <person name="Riley R."/>
            <person name="LaButti K."/>
            <person name="Andreopoulos B."/>
            <person name="Lipzen A."/>
            <person name="Chen C."/>
            <person name="Yan M."/>
            <person name="Daum C."/>
            <person name="Ng V."/>
            <person name="Clum A."/>
            <person name="Steindorff A."/>
            <person name="Ohm R.A."/>
            <person name="Martin F."/>
            <person name="Silar P."/>
            <person name="Natvig D.O."/>
            <person name="Lalanne C."/>
            <person name="Gautier V."/>
            <person name="Ament-Velasquez S.L."/>
            <person name="Kruys A."/>
            <person name="Hutchinson M.I."/>
            <person name="Powell A.J."/>
            <person name="Barry K."/>
            <person name="Miller A.N."/>
            <person name="Grigoriev I.V."/>
            <person name="Debuchy R."/>
            <person name="Gladieux P."/>
            <person name="Hiltunen Thoren M."/>
            <person name="Johannesson H."/>
        </authorList>
    </citation>
    <scope>NUCLEOTIDE SEQUENCE</scope>
    <source>
        <strain evidence="2">CBS 958.72</strain>
    </source>
</reference>
<sequence length="141" mass="15452">MEVFFFSLLNLGGKPGHLFFHALLGFSRPSLLAWLAVILSPFVLRHHLMVTLAHFRLTHYGGPGETRACASVCVCVCVCVCVEGVARFRVLGGLWSLLFFFSDEKKKTPIVSRALSLSLSFFLSFCVCVCGSLVTISSSLC</sequence>
<proteinExistence type="predicted"/>
<name>A0AAE0K8A6_9PEZI</name>
<protein>
    <submittedName>
        <fullName evidence="2">Uncharacterized protein</fullName>
    </submittedName>
</protein>